<comment type="caution">
    <text evidence="3">The sequence shown here is derived from an EMBL/GenBank/DDBJ whole genome shotgun (WGS) entry which is preliminary data.</text>
</comment>
<feature type="domain" description="G" evidence="2">
    <location>
        <begin position="102"/>
        <end position="227"/>
    </location>
</feature>
<name>A0A7X9ZUQ6_9BURK</name>
<dbReference type="PANTHER" id="PTHR42714:SF2">
    <property type="entry name" value="TRNA MODIFICATION GTPASE GTPBP3, MITOCHONDRIAL"/>
    <property type="match status" value="1"/>
</dbReference>
<dbReference type="GO" id="GO:0005525">
    <property type="term" value="F:GTP binding"/>
    <property type="evidence" value="ECO:0007669"/>
    <property type="project" value="InterPro"/>
</dbReference>
<keyword evidence="1" id="KW-0175">Coiled coil</keyword>
<sequence>MKADVSLEQRFIAEVDGFDFVAQDIDALLHALNDWLAKLNADLEAGRVRSDGLQSHSVLAREADAINTLLGDSTPTWTRQWTDLQVAQALADRFDDQALLLVFGKFNAGKSSFCNFLAERFAAHNRPVQYFHVDAGRVVETSEPFREGATETTSRLQGVRLGEKLALLDTPGLHSVTPENAALTQRFTDSADGVLWLTSSTSPGQVQELDELGRELHRNKPLLPVVTRSDEYEEDEVDGELVKCLRNKTAQRRALQEQDIRIRAQEKLVAMGVDAALLKSPVSISAYVARVEGQTPAALNEAGFERLYAALLDIAGPALAYKRRKRAEILLHHLEENVLGSLQRDAAPMLVGLTQSTQAALTMLEQQQEQLVNAVWRGIAPTLPALLDAHAATHDVKALCNTLSQAIFERFGREAERVLGDYAIVFDASLARIALDEKADFDEIVVERGAGGAVGIAVASEVAGVDYGRLHAALGHAIRECLLSLVSHATQQCRASITRLTALARELEEILARNEERLLGLKSKVRSESV</sequence>
<gene>
    <name evidence="3" type="ORF">HHL14_00695</name>
</gene>
<organism evidence="3 4">
    <name type="scientific">Paraburkholderia antibiotica</name>
    <dbReference type="NCBI Taxonomy" id="2728839"/>
    <lineage>
        <taxon>Bacteria</taxon>
        <taxon>Pseudomonadati</taxon>
        <taxon>Pseudomonadota</taxon>
        <taxon>Betaproteobacteria</taxon>
        <taxon>Burkholderiales</taxon>
        <taxon>Burkholderiaceae</taxon>
        <taxon>Paraburkholderia</taxon>
    </lineage>
</organism>
<accession>A0A7X9ZUQ6</accession>
<dbReference type="GO" id="GO:0005829">
    <property type="term" value="C:cytosol"/>
    <property type="evidence" value="ECO:0007669"/>
    <property type="project" value="TreeGrafter"/>
</dbReference>
<reference evidence="3 4" key="1">
    <citation type="submission" date="2020-04" db="EMBL/GenBank/DDBJ databases">
        <title>Paraburkholderia sp. G-4-1-8 isolated from soil.</title>
        <authorList>
            <person name="Dahal R.H."/>
        </authorList>
    </citation>
    <scope>NUCLEOTIDE SEQUENCE [LARGE SCALE GENOMIC DNA]</scope>
    <source>
        <strain evidence="3 4">G-4-1-8</strain>
    </source>
</reference>
<feature type="coiled-coil region" evidence="1">
    <location>
        <begin position="497"/>
        <end position="524"/>
    </location>
</feature>
<evidence type="ECO:0000259" key="2">
    <source>
        <dbReference type="Pfam" id="PF01926"/>
    </source>
</evidence>
<dbReference type="InterPro" id="IPR006073">
    <property type="entry name" value="GTP-bd"/>
</dbReference>
<keyword evidence="4" id="KW-1185">Reference proteome</keyword>
<protein>
    <recommendedName>
        <fullName evidence="2">G domain-containing protein</fullName>
    </recommendedName>
</protein>
<dbReference type="RefSeq" id="WP_169495677.1">
    <property type="nucleotide sequence ID" value="NZ_JABBFZ010000001.1"/>
</dbReference>
<evidence type="ECO:0000313" key="4">
    <source>
        <dbReference type="Proteomes" id="UP000583127"/>
    </source>
</evidence>
<evidence type="ECO:0000313" key="3">
    <source>
        <dbReference type="EMBL" id="NML29364.1"/>
    </source>
</evidence>
<dbReference type="Gene3D" id="3.40.50.300">
    <property type="entry name" value="P-loop containing nucleotide triphosphate hydrolases"/>
    <property type="match status" value="1"/>
</dbReference>
<dbReference type="Proteomes" id="UP000583127">
    <property type="component" value="Unassembled WGS sequence"/>
</dbReference>
<proteinExistence type="predicted"/>
<dbReference type="AlphaFoldDB" id="A0A7X9ZUQ6"/>
<dbReference type="Pfam" id="PF01926">
    <property type="entry name" value="MMR_HSR1"/>
    <property type="match status" value="1"/>
</dbReference>
<dbReference type="PANTHER" id="PTHR42714">
    <property type="entry name" value="TRNA MODIFICATION GTPASE GTPBP3"/>
    <property type="match status" value="1"/>
</dbReference>
<dbReference type="InterPro" id="IPR027417">
    <property type="entry name" value="P-loop_NTPase"/>
</dbReference>
<dbReference type="GO" id="GO:0002098">
    <property type="term" value="P:tRNA wobble uridine modification"/>
    <property type="evidence" value="ECO:0007669"/>
    <property type="project" value="TreeGrafter"/>
</dbReference>
<evidence type="ECO:0000256" key="1">
    <source>
        <dbReference type="SAM" id="Coils"/>
    </source>
</evidence>
<dbReference type="SUPFAM" id="SSF52540">
    <property type="entry name" value="P-loop containing nucleoside triphosphate hydrolases"/>
    <property type="match status" value="1"/>
</dbReference>
<dbReference type="GO" id="GO:0030488">
    <property type="term" value="P:tRNA methylation"/>
    <property type="evidence" value="ECO:0007669"/>
    <property type="project" value="TreeGrafter"/>
</dbReference>
<dbReference type="EMBL" id="JABBFZ010000001">
    <property type="protein sequence ID" value="NML29364.1"/>
    <property type="molecule type" value="Genomic_DNA"/>
</dbReference>